<dbReference type="GO" id="GO:0003972">
    <property type="term" value="F:RNA ligase (ATP) activity"/>
    <property type="evidence" value="ECO:0007669"/>
    <property type="project" value="InterPro"/>
</dbReference>
<dbReference type="SUPFAM" id="SSF52540">
    <property type="entry name" value="P-loop containing nucleoside triphosphate hydrolases"/>
    <property type="match status" value="1"/>
</dbReference>
<dbReference type="OrthoDB" id="276239at2759"/>
<dbReference type="InterPro" id="IPR015966">
    <property type="entry name" value="tRNA_lig_kin_fungi"/>
</dbReference>
<dbReference type="GO" id="GO:0005634">
    <property type="term" value="C:nucleus"/>
    <property type="evidence" value="ECO:0007669"/>
    <property type="project" value="TreeGrafter"/>
</dbReference>
<evidence type="ECO:0000313" key="5">
    <source>
        <dbReference type="Proteomes" id="UP000095009"/>
    </source>
</evidence>
<feature type="domain" description="tRNA ligase kinase" evidence="3">
    <location>
        <begin position="171"/>
        <end position="300"/>
    </location>
</feature>
<dbReference type="AlphaFoldDB" id="A0A1E3PDH8"/>
<dbReference type="Gene3D" id="3.40.50.300">
    <property type="entry name" value="P-loop containing nucleotide triphosphate hydrolases"/>
    <property type="match status" value="1"/>
</dbReference>
<feature type="domain" description="tRNA ligase kinase" evidence="3">
    <location>
        <begin position="90"/>
        <end position="128"/>
    </location>
</feature>
<protein>
    <recommendedName>
        <fullName evidence="6">tRNA ligase</fullName>
    </recommendedName>
</protein>
<evidence type="ECO:0000259" key="2">
    <source>
        <dbReference type="Pfam" id="PF08302"/>
    </source>
</evidence>
<dbReference type="Pfam" id="PF08302">
    <property type="entry name" value="tRNA_lig_CPD"/>
    <property type="match status" value="1"/>
</dbReference>
<dbReference type="GO" id="GO:0005524">
    <property type="term" value="F:ATP binding"/>
    <property type="evidence" value="ECO:0007669"/>
    <property type="project" value="InterPro"/>
</dbReference>
<name>A0A1E3PDH8_9ASCO</name>
<evidence type="ECO:0000259" key="3">
    <source>
        <dbReference type="Pfam" id="PF08303"/>
    </source>
</evidence>
<feature type="compositionally biased region" description="Polar residues" evidence="1">
    <location>
        <begin position="29"/>
        <end position="57"/>
    </location>
</feature>
<dbReference type="InterPro" id="IPR027417">
    <property type="entry name" value="P-loop_NTPase"/>
</dbReference>
<feature type="domain" description="tRNA ligase phosphodiesterase" evidence="2">
    <location>
        <begin position="305"/>
        <end position="344"/>
    </location>
</feature>
<reference evidence="4 5" key="1">
    <citation type="journal article" date="2016" name="Proc. Natl. Acad. Sci. U.S.A.">
        <title>Comparative genomics of biotechnologically important yeasts.</title>
        <authorList>
            <person name="Riley R."/>
            <person name="Haridas S."/>
            <person name="Wolfe K.H."/>
            <person name="Lopes M.R."/>
            <person name="Hittinger C.T."/>
            <person name="Goeker M."/>
            <person name="Salamov A.A."/>
            <person name="Wisecaver J.H."/>
            <person name="Long T.M."/>
            <person name="Calvey C.H."/>
            <person name="Aerts A.L."/>
            <person name="Barry K.W."/>
            <person name="Choi C."/>
            <person name="Clum A."/>
            <person name="Coughlan A.Y."/>
            <person name="Deshpande S."/>
            <person name="Douglass A.P."/>
            <person name="Hanson S.J."/>
            <person name="Klenk H.-P."/>
            <person name="LaButti K.M."/>
            <person name="Lapidus A."/>
            <person name="Lindquist E.A."/>
            <person name="Lipzen A.M."/>
            <person name="Meier-Kolthoff J.P."/>
            <person name="Ohm R.A."/>
            <person name="Otillar R.P."/>
            <person name="Pangilinan J.L."/>
            <person name="Peng Y."/>
            <person name="Rokas A."/>
            <person name="Rosa C.A."/>
            <person name="Scheuner C."/>
            <person name="Sibirny A.A."/>
            <person name="Slot J.C."/>
            <person name="Stielow J.B."/>
            <person name="Sun H."/>
            <person name="Kurtzman C.P."/>
            <person name="Blackwell M."/>
            <person name="Grigoriev I.V."/>
            <person name="Jeffries T.W."/>
        </authorList>
    </citation>
    <scope>NUCLEOTIDE SEQUENCE [LARGE SCALE GENOMIC DNA]</scope>
    <source>
        <strain evidence="4 5">DSM 6958</strain>
    </source>
</reference>
<dbReference type="Proteomes" id="UP000095009">
    <property type="component" value="Unassembled WGS sequence"/>
</dbReference>
<dbReference type="EMBL" id="KV454414">
    <property type="protein sequence ID" value="ODQ63465.1"/>
    <property type="molecule type" value="Genomic_DNA"/>
</dbReference>
<evidence type="ECO:0000256" key="1">
    <source>
        <dbReference type="SAM" id="MobiDB-lite"/>
    </source>
</evidence>
<dbReference type="PANTHER" id="PTHR32004">
    <property type="entry name" value="TRNA LIGASE"/>
    <property type="match status" value="1"/>
</dbReference>
<dbReference type="Pfam" id="PF08303">
    <property type="entry name" value="tRNA_lig_kinase"/>
    <property type="match status" value="2"/>
</dbReference>
<evidence type="ECO:0008006" key="6">
    <source>
        <dbReference type="Google" id="ProtNLM"/>
    </source>
</evidence>
<proteinExistence type="predicted"/>
<keyword evidence="5" id="KW-1185">Reference proteome</keyword>
<accession>A0A1E3PDH8</accession>
<dbReference type="GO" id="GO:0006388">
    <property type="term" value="P:tRNA splicing, via endonucleolytic cleavage and ligation"/>
    <property type="evidence" value="ECO:0007669"/>
    <property type="project" value="InterPro"/>
</dbReference>
<evidence type="ECO:0000313" key="4">
    <source>
        <dbReference type="EMBL" id="ODQ63465.1"/>
    </source>
</evidence>
<dbReference type="PANTHER" id="PTHR32004:SF1">
    <property type="entry name" value="TRNA LIGASE"/>
    <property type="match status" value="1"/>
</dbReference>
<feature type="region of interest" description="Disordered" evidence="1">
    <location>
        <begin position="1"/>
        <end position="63"/>
    </location>
</feature>
<organism evidence="4 5">
    <name type="scientific">Nadsonia fulvescens var. elongata DSM 6958</name>
    <dbReference type="NCBI Taxonomy" id="857566"/>
    <lineage>
        <taxon>Eukaryota</taxon>
        <taxon>Fungi</taxon>
        <taxon>Dikarya</taxon>
        <taxon>Ascomycota</taxon>
        <taxon>Saccharomycotina</taxon>
        <taxon>Dipodascomycetes</taxon>
        <taxon>Dipodascales</taxon>
        <taxon>Dipodascales incertae sedis</taxon>
        <taxon>Nadsonia</taxon>
    </lineage>
</organism>
<sequence>MPKLKVIASEGYVTPKTRSGRSKPYEAPATSTTTENSFPSVVNKNSTETKGQQTSSIPPKKDIAKRKPSYASYSLVNYFSMPYLGASHYVLVPIATIGCGKTTIAIALNHLFGWKHVQNDDMDRKKNEHKKGFIVPGGVKLRTKTEWFVYSLIEGLLHPNSIDETEPNKIKRAHVVFADRNNHMFRERKQLFNDIEISIKQCNEETGNNTSTSNVSRLIKFIGIHFKHNKDPTELEKLKNITRQRILSRGNNHQTIKREFLGDEKIEEIMSGFCDRFQAPVRTKPTNIDSRFDHMIEIDVSDQNSSRKNLEFIIKDLHAVFPDMFTGELPSQEDIDKAIGFALKT</sequence>
<gene>
    <name evidence="4" type="ORF">NADFUDRAFT_53134</name>
</gene>
<dbReference type="InterPro" id="IPR015965">
    <property type="entry name" value="tRNA_lig_PDEase"/>
</dbReference>